<feature type="transmembrane region" description="Helical" evidence="1">
    <location>
        <begin position="145"/>
        <end position="166"/>
    </location>
</feature>
<accession>A0A1T4MWK2</accession>
<feature type="transmembrane region" description="Helical" evidence="1">
    <location>
        <begin position="120"/>
        <end position="138"/>
    </location>
</feature>
<evidence type="ECO:0000313" key="3">
    <source>
        <dbReference type="Proteomes" id="UP000189933"/>
    </source>
</evidence>
<sequence>MVKKENFSTWQIAATYIGTMVGAGFASGQETLQFFSSYGTQGLWGILLATFGFGFFGMLVMRFAWQINASSHAALFRLLFGPLLGSFLDWLLNAFLFSTLLIMLAASGAVFEEHLGLSRWWGILLAALLALLVLFFGVRGILAANAWLVPLLILMVLGISLYSLFYHGLSWEVMAQPPASPGVAPHWLLASLLYLSYNLILSATILAPLGGQSQKSSPLYLGAWLGALGIGLLTVLIALVVLVHFPQILDFEIPILYIVKPHPFFIRLIVILVLWTEIFTTMIANLFGLAVRLQDKWGKPPLFWSFILLAAAILFSHYPFSLLVETLYPLLGYAGLAFLLALSYHFLKN</sequence>
<feature type="transmembrane region" description="Helical" evidence="1">
    <location>
        <begin position="86"/>
        <end position="108"/>
    </location>
</feature>
<gene>
    <name evidence="2" type="ORF">SAMN02745885_00742</name>
</gene>
<dbReference type="EMBL" id="FUXM01000005">
    <property type="protein sequence ID" value="SJZ71343.1"/>
    <property type="molecule type" value="Genomic_DNA"/>
</dbReference>
<feature type="transmembrane region" description="Helical" evidence="1">
    <location>
        <begin position="265"/>
        <end position="290"/>
    </location>
</feature>
<name>A0A1T4MWK2_9FIRM</name>
<dbReference type="AlphaFoldDB" id="A0A1T4MWK2"/>
<dbReference type="PANTHER" id="PTHR37814">
    <property type="entry name" value="CONSERVED MEMBRANE PROTEIN"/>
    <property type="match status" value="1"/>
</dbReference>
<feature type="transmembrane region" description="Helical" evidence="1">
    <location>
        <begin position="219"/>
        <end position="245"/>
    </location>
</feature>
<feature type="transmembrane region" description="Helical" evidence="1">
    <location>
        <begin position="302"/>
        <end position="320"/>
    </location>
</feature>
<dbReference type="RefSeq" id="WP_078664848.1">
    <property type="nucleotide sequence ID" value="NZ_FUXM01000005.1"/>
</dbReference>
<keyword evidence="1" id="KW-1133">Transmembrane helix</keyword>
<keyword evidence="3" id="KW-1185">Reference proteome</keyword>
<dbReference type="InterPro" id="IPR038728">
    <property type="entry name" value="YkvI-like"/>
</dbReference>
<keyword evidence="1" id="KW-0472">Membrane</keyword>
<reference evidence="3" key="1">
    <citation type="submission" date="2017-02" db="EMBL/GenBank/DDBJ databases">
        <authorList>
            <person name="Varghese N."/>
            <person name="Submissions S."/>
        </authorList>
    </citation>
    <scope>NUCLEOTIDE SEQUENCE [LARGE SCALE GENOMIC DNA]</scope>
    <source>
        <strain evidence="3">DSM 16521</strain>
    </source>
</reference>
<feature type="transmembrane region" description="Helical" evidence="1">
    <location>
        <begin position="186"/>
        <end position="207"/>
    </location>
</feature>
<dbReference type="OrthoDB" id="4424890at2"/>
<feature type="transmembrane region" description="Helical" evidence="1">
    <location>
        <begin position="7"/>
        <end position="26"/>
    </location>
</feature>
<protein>
    <submittedName>
        <fullName evidence="2">Uncharacterized membrane protein YkvI</fullName>
    </submittedName>
</protein>
<dbReference type="PANTHER" id="PTHR37814:SF1">
    <property type="entry name" value="MEMBRANE PROTEIN"/>
    <property type="match status" value="1"/>
</dbReference>
<evidence type="ECO:0000313" key="2">
    <source>
        <dbReference type="EMBL" id="SJZ71343.1"/>
    </source>
</evidence>
<evidence type="ECO:0000256" key="1">
    <source>
        <dbReference type="SAM" id="Phobius"/>
    </source>
</evidence>
<keyword evidence="1" id="KW-0812">Transmembrane</keyword>
<proteinExistence type="predicted"/>
<feature type="transmembrane region" description="Helical" evidence="1">
    <location>
        <begin position="46"/>
        <end position="65"/>
    </location>
</feature>
<dbReference type="Proteomes" id="UP000189933">
    <property type="component" value="Unassembled WGS sequence"/>
</dbReference>
<organism evidence="2 3">
    <name type="scientific">Carboxydocella sporoproducens DSM 16521</name>
    <dbReference type="NCBI Taxonomy" id="1121270"/>
    <lineage>
        <taxon>Bacteria</taxon>
        <taxon>Bacillati</taxon>
        <taxon>Bacillota</taxon>
        <taxon>Clostridia</taxon>
        <taxon>Eubacteriales</taxon>
        <taxon>Clostridiales Family XVI. Incertae Sedis</taxon>
        <taxon>Carboxydocella</taxon>
    </lineage>
</organism>
<feature type="transmembrane region" description="Helical" evidence="1">
    <location>
        <begin position="326"/>
        <end position="347"/>
    </location>
</feature>